<dbReference type="EMBL" id="CP035708">
    <property type="protein sequence ID" value="QEN01788.1"/>
    <property type="molecule type" value="Genomic_DNA"/>
</dbReference>
<organism evidence="2 3">
    <name type="scientific">Sphaerotilus sulfidivorans</name>
    <dbReference type="NCBI Taxonomy" id="639200"/>
    <lineage>
        <taxon>Bacteria</taxon>
        <taxon>Pseudomonadati</taxon>
        <taxon>Pseudomonadota</taxon>
        <taxon>Betaproteobacteria</taxon>
        <taxon>Burkholderiales</taxon>
        <taxon>Sphaerotilaceae</taxon>
        <taxon>Sphaerotilus</taxon>
    </lineage>
</organism>
<protein>
    <submittedName>
        <fullName evidence="2">Uncharacterized protein</fullName>
    </submittedName>
</protein>
<evidence type="ECO:0000313" key="1">
    <source>
        <dbReference type="EMBL" id="MET3606003.1"/>
    </source>
</evidence>
<keyword evidence="4" id="KW-1185">Reference proteome</keyword>
<dbReference type="KEGG" id="snn:EWH46_14075"/>
<dbReference type="RefSeq" id="WP_149504449.1">
    <property type="nucleotide sequence ID" value="NZ_CP035708.1"/>
</dbReference>
<evidence type="ECO:0000313" key="2">
    <source>
        <dbReference type="EMBL" id="QEN01788.1"/>
    </source>
</evidence>
<dbReference type="Proteomes" id="UP001549111">
    <property type="component" value="Unassembled WGS sequence"/>
</dbReference>
<name>A0A5C1Q2W9_9BURK</name>
<dbReference type="Proteomes" id="UP000323522">
    <property type="component" value="Chromosome"/>
</dbReference>
<dbReference type="AlphaFoldDB" id="A0A5C1Q2W9"/>
<gene>
    <name evidence="1" type="ORF">ABIC99_003838</name>
    <name evidence="2" type="ORF">EWH46_14075</name>
</gene>
<dbReference type="EMBL" id="JBEPLS010000030">
    <property type="protein sequence ID" value="MET3606003.1"/>
    <property type="molecule type" value="Genomic_DNA"/>
</dbReference>
<reference evidence="1 4" key="2">
    <citation type="submission" date="2024-06" db="EMBL/GenBank/DDBJ databases">
        <title>Genomic Encyclopedia of Type Strains, Phase IV (KMG-IV): sequencing the most valuable type-strain genomes for metagenomic binning, comparative biology and taxonomic classification.</title>
        <authorList>
            <person name="Goeker M."/>
        </authorList>
    </citation>
    <scope>NUCLEOTIDE SEQUENCE [LARGE SCALE GENOMIC DNA]</scope>
    <source>
        <strain evidence="1 4">D-501</strain>
    </source>
</reference>
<evidence type="ECO:0000313" key="3">
    <source>
        <dbReference type="Proteomes" id="UP000323522"/>
    </source>
</evidence>
<evidence type="ECO:0000313" key="4">
    <source>
        <dbReference type="Proteomes" id="UP001549111"/>
    </source>
</evidence>
<sequence length="134" mass="14966">MAITKLIPLANKLPLATSGSAISEIIHAWSDYKKTVEVEATKRTSIDAWRDTRLADIQAKKDLLELYLKETFKERAGMIQGFFDTLDKGIEKGDDQLINHSMTAILNIANQSPLAQAKEIMLAMHDPNVQSIEI</sequence>
<dbReference type="OrthoDB" id="9181833at2"/>
<proteinExistence type="predicted"/>
<accession>A0A5C1Q2W9</accession>
<reference evidence="2 3" key="1">
    <citation type="submission" date="2019-02" db="EMBL/GenBank/DDBJ databases">
        <title>Complete Genome Sequence and Methylome Analysis of Sphaerotilus natans subsp. sulfidivorans D-507.</title>
        <authorList>
            <person name="Fomenkov A."/>
            <person name="Gridneva E."/>
            <person name="Smolyakov D."/>
            <person name="Dubinina G."/>
            <person name="Vincze T."/>
            <person name="Grabovich M."/>
            <person name="Roberts R.J."/>
        </authorList>
    </citation>
    <scope>NUCLEOTIDE SEQUENCE [LARGE SCALE GENOMIC DNA]</scope>
    <source>
        <strain evidence="2 3">D-507</strain>
    </source>
</reference>